<feature type="transmembrane region" description="Helical" evidence="2">
    <location>
        <begin position="131"/>
        <end position="149"/>
    </location>
</feature>
<evidence type="ECO:0000313" key="3">
    <source>
        <dbReference type="EMBL" id="GGN98265.1"/>
    </source>
</evidence>
<feature type="transmembrane region" description="Helical" evidence="2">
    <location>
        <begin position="86"/>
        <end position="110"/>
    </location>
</feature>
<comment type="caution">
    <text evidence="3">The sequence shown here is derived from an EMBL/GenBank/DDBJ whole genome shotgun (WGS) entry which is preliminary data.</text>
</comment>
<protein>
    <recommendedName>
        <fullName evidence="5">STE24 endopeptidase</fullName>
    </recommendedName>
</protein>
<proteinExistence type="predicted"/>
<dbReference type="AlphaFoldDB" id="A0A830GQ05"/>
<gene>
    <name evidence="3" type="ORF">GCM10009030_28430</name>
</gene>
<feature type="transmembrane region" description="Helical" evidence="2">
    <location>
        <begin position="155"/>
        <end position="177"/>
    </location>
</feature>
<feature type="transmembrane region" description="Helical" evidence="2">
    <location>
        <begin position="48"/>
        <end position="74"/>
    </location>
</feature>
<feature type="region of interest" description="Disordered" evidence="1">
    <location>
        <begin position="341"/>
        <end position="366"/>
    </location>
</feature>
<feature type="transmembrane region" description="Helical" evidence="2">
    <location>
        <begin position="15"/>
        <end position="36"/>
    </location>
</feature>
<evidence type="ECO:0000256" key="2">
    <source>
        <dbReference type="SAM" id="Phobius"/>
    </source>
</evidence>
<keyword evidence="2" id="KW-0472">Membrane</keyword>
<reference evidence="3" key="1">
    <citation type="journal article" date="2014" name="Int. J. Syst. Evol. Microbiol.">
        <title>Complete genome sequence of Corynebacterium casei LMG S-19264T (=DSM 44701T), isolated from a smear-ripened cheese.</title>
        <authorList>
            <consortium name="US DOE Joint Genome Institute (JGI-PGF)"/>
            <person name="Walter F."/>
            <person name="Albersmeier A."/>
            <person name="Kalinowski J."/>
            <person name="Ruckert C."/>
        </authorList>
    </citation>
    <scope>NUCLEOTIDE SEQUENCE</scope>
    <source>
        <strain evidence="3">JCM 17820</strain>
    </source>
</reference>
<organism evidence="3 4">
    <name type="scientific">Haloarcula pellucida</name>
    <dbReference type="NCBI Taxonomy" id="1427151"/>
    <lineage>
        <taxon>Archaea</taxon>
        <taxon>Methanobacteriati</taxon>
        <taxon>Methanobacteriota</taxon>
        <taxon>Stenosarchaea group</taxon>
        <taxon>Halobacteria</taxon>
        <taxon>Halobacteriales</taxon>
        <taxon>Haloarculaceae</taxon>
        <taxon>Haloarcula</taxon>
    </lineage>
</organism>
<accession>A0A830GQ05</accession>
<sequence length="366" mass="38675">MLALQSSPPALGPPLVGTVVLAVAGAALGAMGSAVVRRLSNPVGKYRLFYGIVLLPFAVVSYVVLGALGLGPAVVAPLFGTQSGPLVTAAAAFVETVAAGVVAVAAYAPTVRGVRTVRDIGLTTRRAVAQMLRYVVGVSVLLTVFFTAFRHGDSVLVLVAGLAAFVVVLYFGAPWYVPLLRSTRRPDDEAGDRLERLRSRAGLDVRDTRILETGDAETANAIVRGPPGYRRLFVSDAFRDAFDDDTATALLAVQAGRVDANVLTRLLGTVVAMAVLLLLSLDGPMLPLLAGAVGTLLCGLWFTRRGVDAADEYAAERVGNETLAVALERYASFHSLEPSRRRIPNPLSKSPTLGDRIDRLREDTEG</sequence>
<dbReference type="Proteomes" id="UP000605784">
    <property type="component" value="Unassembled WGS sequence"/>
</dbReference>
<dbReference type="EMBL" id="BMOU01000005">
    <property type="protein sequence ID" value="GGN98265.1"/>
    <property type="molecule type" value="Genomic_DNA"/>
</dbReference>
<reference evidence="3" key="2">
    <citation type="submission" date="2020-09" db="EMBL/GenBank/DDBJ databases">
        <authorList>
            <person name="Sun Q."/>
            <person name="Ohkuma M."/>
        </authorList>
    </citation>
    <scope>NUCLEOTIDE SEQUENCE</scope>
    <source>
        <strain evidence="3">JCM 17820</strain>
    </source>
</reference>
<keyword evidence="4" id="KW-1185">Reference proteome</keyword>
<evidence type="ECO:0000313" key="4">
    <source>
        <dbReference type="Proteomes" id="UP000605784"/>
    </source>
</evidence>
<dbReference type="RefSeq" id="WP_188999227.1">
    <property type="nucleotide sequence ID" value="NZ_BMOU01000005.1"/>
</dbReference>
<keyword evidence="2" id="KW-1133">Transmembrane helix</keyword>
<evidence type="ECO:0008006" key="5">
    <source>
        <dbReference type="Google" id="ProtNLM"/>
    </source>
</evidence>
<keyword evidence="2" id="KW-0812">Transmembrane</keyword>
<feature type="transmembrane region" description="Helical" evidence="2">
    <location>
        <begin position="262"/>
        <end position="279"/>
    </location>
</feature>
<feature type="compositionally biased region" description="Basic and acidic residues" evidence="1">
    <location>
        <begin position="355"/>
        <end position="366"/>
    </location>
</feature>
<evidence type="ECO:0000256" key="1">
    <source>
        <dbReference type="SAM" id="MobiDB-lite"/>
    </source>
</evidence>
<name>A0A830GQ05_9EURY</name>
<feature type="transmembrane region" description="Helical" evidence="2">
    <location>
        <begin position="285"/>
        <end position="303"/>
    </location>
</feature>